<dbReference type="GO" id="GO:0008270">
    <property type="term" value="F:zinc ion binding"/>
    <property type="evidence" value="ECO:0007669"/>
    <property type="project" value="InterPro"/>
</dbReference>
<dbReference type="InterPro" id="IPR000477">
    <property type="entry name" value="RT_dom"/>
</dbReference>
<dbReference type="SUPFAM" id="SSF56672">
    <property type="entry name" value="DNA/RNA polymerases"/>
    <property type="match status" value="1"/>
</dbReference>
<protein>
    <recommendedName>
        <fullName evidence="1">CCHC-type domain-containing protein</fullName>
    </recommendedName>
</protein>
<dbReference type="EMBL" id="JAFNEN010000953">
    <property type="protein sequence ID" value="KAG8175738.1"/>
    <property type="molecule type" value="Genomic_DNA"/>
</dbReference>
<accession>A0AAV6TVP2</accession>
<dbReference type="InterPro" id="IPR021109">
    <property type="entry name" value="Peptidase_aspartic_dom_sf"/>
</dbReference>
<dbReference type="InterPro" id="IPR050951">
    <property type="entry name" value="Retrovirus_Pol_polyprotein"/>
</dbReference>
<dbReference type="SUPFAM" id="SSF50630">
    <property type="entry name" value="Acid proteases"/>
    <property type="match status" value="1"/>
</dbReference>
<name>A0AAV6TVP2_9ARAC</name>
<evidence type="ECO:0000259" key="1">
    <source>
        <dbReference type="SMART" id="SM00343"/>
    </source>
</evidence>
<dbReference type="Gene3D" id="2.40.70.10">
    <property type="entry name" value="Acid Proteases"/>
    <property type="match status" value="1"/>
</dbReference>
<sequence>MNLSKISDFDPEVDDVDTYILRIKHFLRANRVGEDLKVSTLITILGTKAVSTLIDLFSPDDLDSKTYDEIIEKFKSHYKPAKLTVGERNKFYTRIQQPNETISDYIVVIKHLASNCNFGLFLTDALRDRLISGVADQELRQKLISEELTFQQACEQARKFEEAEKQKFSFGQTSAAVPNVNAMNKAKIKKKQVQRSISREVQYSCTRCNSNTHGSGSCRFKSYVCRKCNLRGHLAKACRTRNPKKRVQEIENSDGFEADDYSESFEVSTVREIQTGKKGWFATVNIEGVDLKMQIDTGACVSILPEYLYRSIPELKRKPIIGDKVSLTTYQGEPLDVLGKIKINVQDQGNMFQLPLVIVRGAKSSAFALIGRNWLEVLKLDWNKIFDINVIAGNRPENDLDIQKLKKKYAKVFSPQIGEIKGKEVNLHLKPNTVPKFCKARPLPYAIKPLVDKELDVLEKAGIIARVPYSEWATPIVVVRKSSNAIRMCADYKVTLNPVLETEHYKLPTTEELFSHLAKGNFFSHLDLASAYQQLKVSPKSQNLLTINTHRGLYVYRRLPFGISTAPSLFQEVMDQILEGIPGVTDHKPLTAIFGEKRGIPPIAAARMQRWAIILSAYQYEIQFVKGNSISHADALSRIPLPETVEEVSCFSMCDEFNHFIYFFSAVESAPLTAKEIAVATQEDPVLRQVLHFTLNGWPEVSCKNPELKPYELFQVGRSIFDEQNYRGTYDHQAKNFIFKLRITGTGCFR</sequence>
<dbReference type="InterPro" id="IPR001878">
    <property type="entry name" value="Znf_CCHC"/>
</dbReference>
<dbReference type="PANTHER" id="PTHR37984">
    <property type="entry name" value="PROTEIN CBG26694"/>
    <property type="match status" value="1"/>
</dbReference>
<dbReference type="CDD" id="cd01647">
    <property type="entry name" value="RT_LTR"/>
    <property type="match status" value="1"/>
</dbReference>
<dbReference type="GO" id="GO:0004519">
    <property type="term" value="F:endonuclease activity"/>
    <property type="evidence" value="ECO:0007669"/>
    <property type="project" value="UniProtKB-KW"/>
</dbReference>
<keyword evidence="3" id="KW-1185">Reference proteome</keyword>
<proteinExistence type="predicted"/>
<evidence type="ECO:0000313" key="3">
    <source>
        <dbReference type="Proteomes" id="UP000827092"/>
    </source>
</evidence>
<dbReference type="AlphaFoldDB" id="A0AAV6TVP2"/>
<dbReference type="GO" id="GO:0016779">
    <property type="term" value="F:nucleotidyltransferase activity"/>
    <property type="evidence" value="ECO:0007669"/>
    <property type="project" value="UniProtKB-KW"/>
</dbReference>
<dbReference type="GO" id="GO:0003676">
    <property type="term" value="F:nucleic acid binding"/>
    <property type="evidence" value="ECO:0007669"/>
    <property type="project" value="InterPro"/>
</dbReference>
<evidence type="ECO:0000313" key="2">
    <source>
        <dbReference type="EMBL" id="KAG8175738.1"/>
    </source>
</evidence>
<dbReference type="InterPro" id="IPR043128">
    <property type="entry name" value="Rev_trsase/Diguanyl_cyclase"/>
</dbReference>
<feature type="domain" description="CCHC-type" evidence="1">
    <location>
        <begin position="204"/>
        <end position="220"/>
    </location>
</feature>
<organism evidence="2 3">
    <name type="scientific">Oedothorax gibbosus</name>
    <dbReference type="NCBI Taxonomy" id="931172"/>
    <lineage>
        <taxon>Eukaryota</taxon>
        <taxon>Metazoa</taxon>
        <taxon>Ecdysozoa</taxon>
        <taxon>Arthropoda</taxon>
        <taxon>Chelicerata</taxon>
        <taxon>Arachnida</taxon>
        <taxon>Araneae</taxon>
        <taxon>Araneomorphae</taxon>
        <taxon>Entelegynae</taxon>
        <taxon>Araneoidea</taxon>
        <taxon>Linyphiidae</taxon>
        <taxon>Erigoninae</taxon>
        <taxon>Oedothorax</taxon>
    </lineage>
</organism>
<dbReference type="PANTHER" id="PTHR37984:SF13">
    <property type="entry name" value="RIBONUCLEASE H"/>
    <property type="match status" value="1"/>
</dbReference>
<gene>
    <name evidence="2" type="ORF">JTE90_004599</name>
</gene>
<dbReference type="Pfam" id="PF00078">
    <property type="entry name" value="RVT_1"/>
    <property type="match status" value="1"/>
</dbReference>
<comment type="caution">
    <text evidence="2">The sequence shown here is derived from an EMBL/GenBank/DDBJ whole genome shotgun (WGS) entry which is preliminary data.</text>
</comment>
<dbReference type="InterPro" id="IPR043502">
    <property type="entry name" value="DNA/RNA_pol_sf"/>
</dbReference>
<dbReference type="GO" id="GO:0071897">
    <property type="term" value="P:DNA biosynthetic process"/>
    <property type="evidence" value="ECO:0007669"/>
    <property type="project" value="UniProtKB-ARBA"/>
</dbReference>
<dbReference type="Gene3D" id="3.10.10.10">
    <property type="entry name" value="HIV Type 1 Reverse Transcriptase, subunit A, domain 1"/>
    <property type="match status" value="1"/>
</dbReference>
<dbReference type="SMART" id="SM00343">
    <property type="entry name" value="ZnF_C2HC"/>
    <property type="match status" value="2"/>
</dbReference>
<dbReference type="Proteomes" id="UP000827092">
    <property type="component" value="Unassembled WGS sequence"/>
</dbReference>
<feature type="domain" description="CCHC-type" evidence="1">
    <location>
        <begin position="224"/>
        <end position="240"/>
    </location>
</feature>
<reference evidence="2 3" key="1">
    <citation type="journal article" date="2022" name="Nat. Ecol. Evol.">
        <title>A masculinizing supergene underlies an exaggerated male reproductive morph in a spider.</title>
        <authorList>
            <person name="Hendrickx F."/>
            <person name="De Corte Z."/>
            <person name="Sonet G."/>
            <person name="Van Belleghem S.M."/>
            <person name="Kostlbacher S."/>
            <person name="Vangestel C."/>
        </authorList>
    </citation>
    <scope>NUCLEOTIDE SEQUENCE [LARGE SCALE GENOMIC DNA]</scope>
    <source>
        <strain evidence="2">W744_W776</strain>
    </source>
</reference>
<dbReference type="Gene3D" id="3.30.70.270">
    <property type="match status" value="1"/>
</dbReference>